<feature type="domain" description="Fe2OG dioxygenase" evidence="3">
    <location>
        <begin position="138"/>
        <end position="264"/>
    </location>
</feature>
<dbReference type="STRING" id="121616.GA0070216_102303"/>
<proteinExistence type="inferred from homology"/>
<evidence type="ECO:0000313" key="4">
    <source>
        <dbReference type="EMBL" id="SCE82079.1"/>
    </source>
</evidence>
<dbReference type="GO" id="GO:0016491">
    <property type="term" value="F:oxidoreductase activity"/>
    <property type="evidence" value="ECO:0007669"/>
    <property type="project" value="UniProtKB-KW"/>
</dbReference>
<dbReference type="InterPro" id="IPR044862">
    <property type="entry name" value="Pro_4_hyd_alph_FE2OG_OXY"/>
</dbReference>
<gene>
    <name evidence="4" type="ORF">GA0070216_102303</name>
</gene>
<evidence type="ECO:0000259" key="3">
    <source>
        <dbReference type="PROSITE" id="PS51471"/>
    </source>
</evidence>
<keyword evidence="1" id="KW-0479">Metal-binding</keyword>
<comment type="similarity">
    <text evidence="1">Belongs to the iron/ascorbate-dependent oxidoreductase family.</text>
</comment>
<keyword evidence="1" id="KW-0560">Oxidoreductase</keyword>
<protein>
    <submittedName>
        <fullName evidence="4">2OG-Fe(II) oxygenase superfamily protein</fullName>
    </submittedName>
</protein>
<sequence>MSTAVPQPARRGSDVSQHLRRSDRLTPGSLRELATGEIDLIWHREYYPPAECDAALPRVVAAVDAANFSLTKEFTSVGTSMGQVANGGEVVRRYLDDAPATTRLIRHEVFAGRQSPTDLIRLDLDEMWPAGATVGRHEGRMMLPGVLRRMTPGGRGRPHIDRRQIPLLDTYRLRRRLGVNIYLEVPTPGAGGEIDFWGHLGEEEFVALKTDPFDYGLEPEQVGPPHDTVLPGKGDLVMFEAGRMHGVREVREGCRTSAACFVGVRDRADPLLLFA</sequence>
<keyword evidence="5" id="KW-1185">Reference proteome</keyword>
<dbReference type="Pfam" id="PF13640">
    <property type="entry name" value="2OG-FeII_Oxy_3"/>
    <property type="match status" value="1"/>
</dbReference>
<dbReference type="Gene3D" id="2.60.120.620">
    <property type="entry name" value="q2cbj1_9rhob like domain"/>
    <property type="match status" value="1"/>
</dbReference>
<organism evidence="4 5">
    <name type="scientific">Micromonospora matsumotoense</name>
    <dbReference type="NCBI Taxonomy" id="121616"/>
    <lineage>
        <taxon>Bacteria</taxon>
        <taxon>Bacillati</taxon>
        <taxon>Actinomycetota</taxon>
        <taxon>Actinomycetes</taxon>
        <taxon>Micromonosporales</taxon>
        <taxon>Micromonosporaceae</taxon>
        <taxon>Micromonospora</taxon>
    </lineage>
</organism>
<dbReference type="GO" id="GO:0046872">
    <property type="term" value="F:metal ion binding"/>
    <property type="evidence" value="ECO:0007669"/>
    <property type="project" value="UniProtKB-KW"/>
</dbReference>
<evidence type="ECO:0000313" key="5">
    <source>
        <dbReference type="Proteomes" id="UP000198797"/>
    </source>
</evidence>
<evidence type="ECO:0000256" key="1">
    <source>
        <dbReference type="RuleBase" id="RU003682"/>
    </source>
</evidence>
<name>A0A1C4VEE3_9ACTN</name>
<feature type="region of interest" description="Disordered" evidence="2">
    <location>
        <begin position="1"/>
        <end position="23"/>
    </location>
</feature>
<keyword evidence="1" id="KW-0408">Iron</keyword>
<dbReference type="Proteomes" id="UP000198797">
    <property type="component" value="Unassembled WGS sequence"/>
</dbReference>
<evidence type="ECO:0000256" key="2">
    <source>
        <dbReference type="SAM" id="MobiDB-lite"/>
    </source>
</evidence>
<dbReference type="InterPro" id="IPR005123">
    <property type="entry name" value="Oxoglu/Fe-dep_dioxygenase_dom"/>
</dbReference>
<dbReference type="EMBL" id="FMCU01000002">
    <property type="protein sequence ID" value="SCE82079.1"/>
    <property type="molecule type" value="Genomic_DNA"/>
</dbReference>
<accession>A0A1C4VEE3</accession>
<dbReference type="PROSITE" id="PS51471">
    <property type="entry name" value="FE2OG_OXY"/>
    <property type="match status" value="1"/>
</dbReference>
<dbReference type="AlphaFoldDB" id="A0A1C4VEE3"/>
<reference evidence="5" key="1">
    <citation type="submission" date="2016-06" db="EMBL/GenBank/DDBJ databases">
        <authorList>
            <person name="Varghese N."/>
            <person name="Submissions Spin"/>
        </authorList>
    </citation>
    <scope>NUCLEOTIDE SEQUENCE [LARGE SCALE GENOMIC DNA]</scope>
    <source>
        <strain evidence="5">DSM 44100</strain>
    </source>
</reference>